<dbReference type="SUPFAM" id="SSF55008">
    <property type="entry name" value="HMA, heavy metal-associated domain"/>
    <property type="match status" value="1"/>
</dbReference>
<dbReference type="Proteomes" id="UP001154312">
    <property type="component" value="Unassembled WGS sequence"/>
</dbReference>
<organism evidence="1 2">
    <name type="scientific">Pelotomaculum isophthalicicum JI</name>
    <dbReference type="NCBI Taxonomy" id="947010"/>
    <lineage>
        <taxon>Bacteria</taxon>
        <taxon>Bacillati</taxon>
        <taxon>Bacillota</taxon>
        <taxon>Clostridia</taxon>
        <taxon>Eubacteriales</taxon>
        <taxon>Desulfotomaculaceae</taxon>
        <taxon>Pelotomaculum</taxon>
    </lineage>
</organism>
<protein>
    <submittedName>
        <fullName evidence="1">Heavy-metal-associated domain-containing protein</fullName>
    </submittedName>
</protein>
<keyword evidence="2" id="KW-1185">Reference proteome</keyword>
<proteinExistence type="predicted"/>
<dbReference type="EMBL" id="JAKOAV010000006">
    <property type="protein sequence ID" value="MDF9407641.1"/>
    <property type="molecule type" value="Genomic_DNA"/>
</dbReference>
<gene>
    <name evidence="1" type="ORF">L7E55_04585</name>
</gene>
<evidence type="ECO:0000313" key="1">
    <source>
        <dbReference type="EMBL" id="MDF9407641.1"/>
    </source>
</evidence>
<name>A0A9X4H0X6_9FIRM</name>
<comment type="caution">
    <text evidence="1">The sequence shown here is derived from an EMBL/GenBank/DDBJ whole genome shotgun (WGS) entry which is preliminary data.</text>
</comment>
<sequence length="70" mass="7771">MDYLMHFTVEGLYDADRTALMKKELLAMEGVKDVQIAGVDRVSIIYDPTKVIPSKLTASMRSVGVRTHTG</sequence>
<reference evidence="1" key="1">
    <citation type="submission" date="2022-02" db="EMBL/GenBank/DDBJ databases">
        <authorList>
            <person name="Leng L."/>
        </authorList>
    </citation>
    <scope>NUCLEOTIDE SEQUENCE</scope>
    <source>
        <strain evidence="1">JI</strain>
    </source>
</reference>
<dbReference type="Gene3D" id="3.30.70.100">
    <property type="match status" value="1"/>
</dbReference>
<dbReference type="GO" id="GO:0046872">
    <property type="term" value="F:metal ion binding"/>
    <property type="evidence" value="ECO:0007669"/>
    <property type="project" value="InterPro"/>
</dbReference>
<dbReference type="AlphaFoldDB" id="A0A9X4H0X6"/>
<dbReference type="InterPro" id="IPR036163">
    <property type="entry name" value="HMA_dom_sf"/>
</dbReference>
<dbReference type="RefSeq" id="WP_277442879.1">
    <property type="nucleotide sequence ID" value="NZ_JAKOAV010000006.1"/>
</dbReference>
<accession>A0A9X4H0X6</accession>
<evidence type="ECO:0000313" key="2">
    <source>
        <dbReference type="Proteomes" id="UP001154312"/>
    </source>
</evidence>